<reference evidence="2 3" key="1">
    <citation type="submission" date="2015-02" db="EMBL/GenBank/DDBJ databases">
        <title>Draft genome sequences of ten Microbacterium spp. with emphasis on heavy metal contaminated environments.</title>
        <authorList>
            <person name="Corretto E."/>
        </authorList>
    </citation>
    <scope>NUCLEOTIDE SEQUENCE [LARGE SCALE GENOMIC DNA]</scope>
    <source>
        <strain evidence="2 3">BEL4b</strain>
    </source>
</reference>
<protein>
    <submittedName>
        <fullName evidence="2">Uncharacterized protein</fullName>
    </submittedName>
</protein>
<feature type="region of interest" description="Disordered" evidence="1">
    <location>
        <begin position="31"/>
        <end position="52"/>
    </location>
</feature>
<dbReference type="AlphaFoldDB" id="A0A0F0LKV1"/>
<evidence type="ECO:0000313" key="3">
    <source>
        <dbReference type="Proteomes" id="UP000033640"/>
    </source>
</evidence>
<evidence type="ECO:0000256" key="1">
    <source>
        <dbReference type="SAM" id="MobiDB-lite"/>
    </source>
</evidence>
<proteinExistence type="predicted"/>
<name>A0A0F0LKV1_9MICO</name>
<organism evidence="2 3">
    <name type="scientific">Microbacterium oxydans</name>
    <dbReference type="NCBI Taxonomy" id="82380"/>
    <lineage>
        <taxon>Bacteria</taxon>
        <taxon>Bacillati</taxon>
        <taxon>Actinomycetota</taxon>
        <taxon>Actinomycetes</taxon>
        <taxon>Micrococcales</taxon>
        <taxon>Microbacteriaceae</taxon>
        <taxon>Microbacterium</taxon>
    </lineage>
</organism>
<dbReference type="EMBL" id="JYIW01000008">
    <property type="protein sequence ID" value="KJL33837.1"/>
    <property type="molecule type" value="Genomic_DNA"/>
</dbReference>
<accession>A0A0F0LKV1</accession>
<sequence>MLAAVGGAVVLSTIGIVAVVSLLLGAGRGTPTPAQPTSVAEDPGGAPSGVDSSGIADRLEAKMDEYRSLRDSGALWQRIPDNDFNRTALSAFLFFLTDMKVATIWGVDAEQAQEYDERMTMLEERFLAQQPLGDDIRITLEKQVFTYDGETGEGGFTPK</sequence>
<evidence type="ECO:0000313" key="2">
    <source>
        <dbReference type="EMBL" id="KJL33837.1"/>
    </source>
</evidence>
<dbReference type="PATRIC" id="fig|82380.11.peg.74"/>
<gene>
    <name evidence="2" type="ORF">RS83_00073</name>
</gene>
<comment type="caution">
    <text evidence="2">The sequence shown here is derived from an EMBL/GenBank/DDBJ whole genome shotgun (WGS) entry which is preliminary data.</text>
</comment>
<dbReference type="Proteomes" id="UP000033640">
    <property type="component" value="Unassembled WGS sequence"/>
</dbReference>